<evidence type="ECO:0000256" key="3">
    <source>
        <dbReference type="SAM" id="MobiDB-lite"/>
    </source>
</evidence>
<dbReference type="SUPFAM" id="SSF51182">
    <property type="entry name" value="RmlC-like cupins"/>
    <property type="match status" value="1"/>
</dbReference>
<evidence type="ECO:0000256" key="1">
    <source>
        <dbReference type="ARBA" id="ARBA00010154"/>
    </source>
</evidence>
<gene>
    <name evidence="4" type="ORF">M1O15_19360</name>
</gene>
<comment type="similarity">
    <text evidence="1">Belongs to the dTDP-4-dehydrorhamnose 3,5-epimerase family.</text>
</comment>
<evidence type="ECO:0000313" key="5">
    <source>
        <dbReference type="Proteomes" id="UP001522868"/>
    </source>
</evidence>
<dbReference type="InterPro" id="IPR000888">
    <property type="entry name" value="RmlC-like"/>
</dbReference>
<accession>A0ABT0IDV4</accession>
<evidence type="ECO:0000256" key="2">
    <source>
        <dbReference type="ARBA" id="ARBA00023235"/>
    </source>
</evidence>
<dbReference type="Pfam" id="PF00908">
    <property type="entry name" value="dTDP_sugar_isom"/>
    <property type="match status" value="1"/>
</dbReference>
<evidence type="ECO:0000313" key="4">
    <source>
        <dbReference type="EMBL" id="MCK8679511.1"/>
    </source>
</evidence>
<keyword evidence="5" id="KW-1185">Reference proteome</keyword>
<feature type="region of interest" description="Disordered" evidence="3">
    <location>
        <begin position="200"/>
        <end position="219"/>
    </location>
</feature>
<name>A0ABT0IDV4_9ACTN</name>
<dbReference type="EMBL" id="JALPTH010000018">
    <property type="protein sequence ID" value="MCK8679511.1"/>
    <property type="molecule type" value="Genomic_DNA"/>
</dbReference>
<dbReference type="RefSeq" id="WP_248635206.1">
    <property type="nucleotide sequence ID" value="NZ_JALPTH010000018.1"/>
</dbReference>
<comment type="caution">
    <text evidence="4">The sequence shown here is derived from an EMBL/GenBank/DDBJ whole genome shotgun (WGS) entry which is preliminary data.</text>
</comment>
<dbReference type="CDD" id="cd00438">
    <property type="entry name" value="cupin_RmlC"/>
    <property type="match status" value="1"/>
</dbReference>
<organism evidence="4 5">
    <name type="scientific">Streptomyces lichenis</name>
    <dbReference type="NCBI Taxonomy" id="2306967"/>
    <lineage>
        <taxon>Bacteria</taxon>
        <taxon>Bacillati</taxon>
        <taxon>Actinomycetota</taxon>
        <taxon>Actinomycetes</taxon>
        <taxon>Kitasatosporales</taxon>
        <taxon>Streptomycetaceae</taxon>
        <taxon>Streptomyces</taxon>
    </lineage>
</organism>
<protein>
    <submittedName>
        <fullName evidence="4">dTDP-4-dehydrorhamnose 3,5-epimerase</fullName>
    </submittedName>
</protein>
<dbReference type="InterPro" id="IPR011051">
    <property type="entry name" value="RmlC_Cupin_sf"/>
</dbReference>
<dbReference type="InterPro" id="IPR014710">
    <property type="entry name" value="RmlC-like_jellyroll"/>
</dbReference>
<dbReference type="Proteomes" id="UP001522868">
    <property type="component" value="Unassembled WGS sequence"/>
</dbReference>
<sequence>METRELAVAGALEVALPVFPDRRGSFRPLYEEADWSALPGVPPFRAVRSGLSVNRAGVVRGVHYAVPGRDGAPATAKLVVCVAGEALDLVVDVRAGSPTFGRHDTVRLTADADRTRAVYCPPGIGHAFAARTEGTVLLYLLSTPYRPADESAVSVLDPALGLPLPRRPEPVLSDADRAAPTLAEALDRGLLPAYRPPATTVAQAGSATGSVTGSRRNGT</sequence>
<keyword evidence="2" id="KW-0413">Isomerase</keyword>
<dbReference type="Gene3D" id="2.60.120.10">
    <property type="entry name" value="Jelly Rolls"/>
    <property type="match status" value="1"/>
</dbReference>
<dbReference type="PANTHER" id="PTHR21047">
    <property type="entry name" value="DTDP-6-DEOXY-D-GLUCOSE-3,5 EPIMERASE"/>
    <property type="match status" value="1"/>
</dbReference>
<proteinExistence type="inferred from homology"/>
<reference evidence="4 5" key="1">
    <citation type="submission" date="2022-04" db="EMBL/GenBank/DDBJ databases">
        <title>Streptomyces sp. nov. LCR6-01 isolated from Lichen of Dirinaria sp.</title>
        <authorList>
            <person name="Kanchanasin P."/>
            <person name="Tanasupawat S."/>
            <person name="Phongsopitanun W."/>
        </authorList>
    </citation>
    <scope>NUCLEOTIDE SEQUENCE [LARGE SCALE GENOMIC DNA]</scope>
    <source>
        <strain evidence="4 5">LCR6-01</strain>
    </source>
</reference>
<dbReference type="PANTHER" id="PTHR21047:SF2">
    <property type="entry name" value="THYMIDINE DIPHOSPHO-4-KETO-RHAMNOSE 3,5-EPIMERASE"/>
    <property type="match status" value="1"/>
</dbReference>